<dbReference type="Proteomes" id="UP001527925">
    <property type="component" value="Unassembled WGS sequence"/>
</dbReference>
<organism evidence="2 3">
    <name type="scientific">Polyrhizophydium stewartii</name>
    <dbReference type="NCBI Taxonomy" id="2732419"/>
    <lineage>
        <taxon>Eukaryota</taxon>
        <taxon>Fungi</taxon>
        <taxon>Fungi incertae sedis</taxon>
        <taxon>Chytridiomycota</taxon>
        <taxon>Chytridiomycota incertae sedis</taxon>
        <taxon>Chytridiomycetes</taxon>
        <taxon>Rhizophydiales</taxon>
        <taxon>Rhizophydiales incertae sedis</taxon>
        <taxon>Polyrhizophydium</taxon>
    </lineage>
</organism>
<comment type="caution">
    <text evidence="2">The sequence shown here is derived from an EMBL/GenBank/DDBJ whole genome shotgun (WGS) entry which is preliminary data.</text>
</comment>
<protein>
    <submittedName>
        <fullName evidence="2">Uncharacterized protein</fullName>
    </submittedName>
</protein>
<dbReference type="EMBL" id="JADGIZ020000048">
    <property type="protein sequence ID" value="KAL2913334.1"/>
    <property type="molecule type" value="Genomic_DNA"/>
</dbReference>
<keyword evidence="3" id="KW-1185">Reference proteome</keyword>
<evidence type="ECO:0000256" key="1">
    <source>
        <dbReference type="SAM" id="MobiDB-lite"/>
    </source>
</evidence>
<gene>
    <name evidence="2" type="ORF">HK105_207212</name>
</gene>
<feature type="region of interest" description="Disordered" evidence="1">
    <location>
        <begin position="1"/>
        <end position="39"/>
    </location>
</feature>
<feature type="compositionally biased region" description="Low complexity" evidence="1">
    <location>
        <begin position="14"/>
        <end position="39"/>
    </location>
</feature>
<name>A0ABR4N1E6_9FUNG</name>
<accession>A0ABR4N1E6</accession>
<sequence length="570" mass="60075">MDGWESVRPSRQQAAKASPPTSPQSAASPRASAAARNMSRFAALSEMPVPDSAMGIKARAPDAAVPASPALPVARPAAATPPGIIAVRNLDADRIAAAIATLRKQTQPQPVMDLCETLEIMIAKDTKACVAPFSSKAFKLEFYRPGATAAETLWRGPMPFASEKVVQVLLKFVLVLDGATIRRGLIELATALVEEQRRAAMAGTAAMSRTIGHQLLMQVIAMAHPGSFYAAGAGPGEASAADIVFGANAGVVNGNPAVGHTLLWICAQQTIGTTSGVRLPFPKGLEYWFKFMLPAFGDGGETSVLSRVSAVGVKLASVPGEDSRTAAAAAVATTVQDNALVFAEQTVESLDAVVRQSMATAGDLPLVRAEWVVSLIEAAFSRHTAVAKRRRGAEFVVRLHTLWVRIRSQMHRPGQQAIRIDEPGRLFTALLGKLTPRTDESVREEIQDVLVTALETTPSLLGLWTQVYGDYVAESLVLAAAHRLGSVARAGAAALADSPLLARALELAPRQYASAAASAAADAARTLRRLADGDRAGDEWRRIWRSAADAAAGMRKRAADALASLAVLLA</sequence>
<evidence type="ECO:0000313" key="2">
    <source>
        <dbReference type="EMBL" id="KAL2913334.1"/>
    </source>
</evidence>
<reference evidence="2 3" key="1">
    <citation type="submission" date="2023-09" db="EMBL/GenBank/DDBJ databases">
        <title>Pangenome analysis of Batrachochytrium dendrobatidis and related Chytrids.</title>
        <authorList>
            <person name="Yacoub M.N."/>
            <person name="Stajich J.E."/>
            <person name="James T.Y."/>
        </authorList>
    </citation>
    <scope>NUCLEOTIDE SEQUENCE [LARGE SCALE GENOMIC DNA]</scope>
    <source>
        <strain evidence="2 3">JEL0888</strain>
    </source>
</reference>
<proteinExistence type="predicted"/>
<evidence type="ECO:0000313" key="3">
    <source>
        <dbReference type="Proteomes" id="UP001527925"/>
    </source>
</evidence>